<keyword evidence="3" id="KW-1185">Reference proteome</keyword>
<dbReference type="PANTHER" id="PTHR37015:SF2">
    <property type="entry name" value="REVERSE TRANSCRIPTASE DOMAIN-CONTAINING PROTEIN"/>
    <property type="match status" value="1"/>
</dbReference>
<dbReference type="PANTHER" id="PTHR37015">
    <property type="entry name" value="REVERSE TRANSCRIPTASE DOMAIN-CONTAINING PROTEIN"/>
    <property type="match status" value="1"/>
</dbReference>
<evidence type="ECO:0000313" key="3">
    <source>
        <dbReference type="Proteomes" id="UP000481288"/>
    </source>
</evidence>
<feature type="region of interest" description="Disordered" evidence="1">
    <location>
        <begin position="736"/>
        <end position="769"/>
    </location>
</feature>
<evidence type="ECO:0000256" key="1">
    <source>
        <dbReference type="SAM" id="MobiDB-lite"/>
    </source>
</evidence>
<evidence type="ECO:0000313" key="2">
    <source>
        <dbReference type="EMBL" id="TVY54583.1"/>
    </source>
</evidence>
<dbReference type="EMBL" id="QGMG01000326">
    <property type="protein sequence ID" value="TVY54583.1"/>
    <property type="molecule type" value="Genomic_DNA"/>
</dbReference>
<dbReference type="CDD" id="cd01709">
    <property type="entry name" value="RT_like_1"/>
    <property type="match status" value="1"/>
</dbReference>
<feature type="compositionally biased region" description="Basic and acidic residues" evidence="1">
    <location>
        <begin position="736"/>
        <end position="747"/>
    </location>
</feature>
<sequence length="870" mass="99336">MASAEILSQTLSSITGIKLEELSNQRASFEDEKAKLLKAVSLETSQKEKLHVLLRNIEKLPTMGDIDRNPLISIGNIRRYLEQSRCDPSVSDELLADWQSKLEKELDVHSLRYEYASLYGRLVTECLSVSDDAVMETLESPIGGSGFESIGRKEMHEQREKWEEYVFKPLATDTEVINRYMTSLGDKTKESQSAFAEFKKATTAFESDMAKTGHFDLNSLGWVIQGILRADLLSDEKRKVLNDFKDNTPVLLEVADVLNMRMESLARWNWDSKGTPIIQRRMLSGRYRFYHDEDLLQSLLLQYIGTKWSVHMKTALDKFKNSPGVWKASSVPLSKTEKVRRDWFLGPHNGITVEEHRGNHFDHEIFLEQLKVRLDERRGGYNDGASDQHDTRRSPLQIVQELLHVLSTETIIANRLSQEQVVVRSDFKWFGPSLPHSTIFAVLRVFNVSEHWINFFRRSLEVPMKFVVDGPDAPIQVRKRGTALSTPLSDFFAESVLFCLDFAFNQETEGARLYRLHDDIWFWGSEERCVQGWNTILKFSSMMGLEMNEEKTGSVNITSKTETSGRLHSSLPKGDVRWGFLKLDAGSGQFLIDQIMVDKHIEELKRQLDACKSTFDWIQAWNIYGARFFINNFGKPANCFGKAHVDMMLETCSRIQARVFESSGGSVTAALKQMISDRFGVKDIPEGYLHFPASMGGLDLKSPFVPLYMIRDHITENPESHMDKFFEKEDEAYRRAKSAHESGDRLGSRFSPPGFSLPSLLPTSSASDKDEPFMSFEEFSRNREQTSSLLGIAYRELLQEPRETNITLTSDVSSIPKTGRSAQTHYEKWIVQLYGPEMLARFGSLNVVEPGLLPTGMVGMFRESRLKWQG</sequence>
<gene>
    <name evidence="2" type="ORF">LCER1_G006236</name>
</gene>
<organism evidence="2 3">
    <name type="scientific">Lachnellula cervina</name>
    <dbReference type="NCBI Taxonomy" id="1316786"/>
    <lineage>
        <taxon>Eukaryota</taxon>
        <taxon>Fungi</taxon>
        <taxon>Dikarya</taxon>
        <taxon>Ascomycota</taxon>
        <taxon>Pezizomycotina</taxon>
        <taxon>Leotiomycetes</taxon>
        <taxon>Helotiales</taxon>
        <taxon>Lachnaceae</taxon>
        <taxon>Lachnellula</taxon>
    </lineage>
</organism>
<protein>
    <recommendedName>
        <fullName evidence="4">Reverse transcriptase domain-containing protein</fullName>
    </recommendedName>
</protein>
<dbReference type="Proteomes" id="UP000481288">
    <property type="component" value="Unassembled WGS sequence"/>
</dbReference>
<dbReference type="OrthoDB" id="74545at2759"/>
<accession>A0A7D8UQ46</accession>
<comment type="caution">
    <text evidence="2">The sequence shown here is derived from an EMBL/GenBank/DDBJ whole genome shotgun (WGS) entry which is preliminary data.</text>
</comment>
<evidence type="ECO:0008006" key="4">
    <source>
        <dbReference type="Google" id="ProtNLM"/>
    </source>
</evidence>
<proteinExistence type="predicted"/>
<dbReference type="AlphaFoldDB" id="A0A7D8UQ46"/>
<reference evidence="2 3" key="1">
    <citation type="submission" date="2018-05" db="EMBL/GenBank/DDBJ databases">
        <title>Whole genome sequencing for identification of molecular markers to develop diagnostic detection tools for the regulated plant pathogen Lachnellula willkommii.</title>
        <authorList>
            <person name="Giroux E."/>
            <person name="Bilodeau G."/>
        </authorList>
    </citation>
    <scope>NUCLEOTIDE SEQUENCE [LARGE SCALE GENOMIC DNA]</scope>
    <source>
        <strain evidence="2 3">CBS 625.97</strain>
    </source>
</reference>
<name>A0A7D8UQ46_9HELO</name>
<feature type="compositionally biased region" description="Low complexity" evidence="1">
    <location>
        <begin position="748"/>
        <end position="766"/>
    </location>
</feature>